<dbReference type="Pfam" id="PF00076">
    <property type="entry name" value="RRM_1"/>
    <property type="match status" value="1"/>
</dbReference>
<evidence type="ECO:0000256" key="2">
    <source>
        <dbReference type="ARBA" id="ARBA00023242"/>
    </source>
</evidence>
<proteinExistence type="predicted"/>
<dbReference type="InterPro" id="IPR000504">
    <property type="entry name" value="RRM_dom"/>
</dbReference>
<evidence type="ECO:0000313" key="6">
    <source>
        <dbReference type="EMBL" id="CEK74734.1"/>
    </source>
</evidence>
<accession>A0A0B7A1C1</accession>
<dbReference type="GO" id="GO:0010468">
    <property type="term" value="P:regulation of gene expression"/>
    <property type="evidence" value="ECO:0007669"/>
    <property type="project" value="TreeGrafter"/>
</dbReference>
<dbReference type="AlphaFoldDB" id="A0A0B7A1C1"/>
<sequence length="115" mass="13257">MSDEMQQDEGFQQFDGQNGNEEHTENTEENAEHQMAVDDDDDGDDDRKIFVGGLSWETTTKDLREYFEKYGEVTNCTLKTDLETRKSRGFGFVVFSASETVDKVNFFCVMRTVQN</sequence>
<evidence type="ECO:0000256" key="4">
    <source>
        <dbReference type="SAM" id="MobiDB-lite"/>
    </source>
</evidence>
<dbReference type="GO" id="GO:0003723">
    <property type="term" value="F:RNA binding"/>
    <property type="evidence" value="ECO:0007669"/>
    <property type="project" value="UniProtKB-UniRule"/>
</dbReference>
<feature type="domain" description="RRM" evidence="5">
    <location>
        <begin position="47"/>
        <end position="115"/>
    </location>
</feature>
<dbReference type="InterPro" id="IPR012677">
    <property type="entry name" value="Nucleotide-bd_a/b_plait_sf"/>
</dbReference>
<feature type="compositionally biased region" description="Low complexity" evidence="4">
    <location>
        <begin position="8"/>
        <end position="19"/>
    </location>
</feature>
<evidence type="ECO:0000259" key="5">
    <source>
        <dbReference type="PROSITE" id="PS50102"/>
    </source>
</evidence>
<organism evidence="6">
    <name type="scientific">Arion vulgaris</name>
    <dbReference type="NCBI Taxonomy" id="1028688"/>
    <lineage>
        <taxon>Eukaryota</taxon>
        <taxon>Metazoa</taxon>
        <taxon>Spiralia</taxon>
        <taxon>Lophotrochozoa</taxon>
        <taxon>Mollusca</taxon>
        <taxon>Gastropoda</taxon>
        <taxon>Heterobranchia</taxon>
        <taxon>Euthyneura</taxon>
        <taxon>Panpulmonata</taxon>
        <taxon>Eupulmonata</taxon>
        <taxon>Stylommatophora</taxon>
        <taxon>Helicina</taxon>
        <taxon>Arionoidea</taxon>
        <taxon>Arionidae</taxon>
        <taxon>Arion</taxon>
    </lineage>
</organism>
<comment type="subcellular location">
    <subcellularLocation>
        <location evidence="1">Nucleus</location>
    </subcellularLocation>
</comment>
<feature type="region of interest" description="Disordered" evidence="4">
    <location>
        <begin position="1"/>
        <end position="46"/>
    </location>
</feature>
<dbReference type="GO" id="GO:0000785">
    <property type="term" value="C:chromatin"/>
    <property type="evidence" value="ECO:0007669"/>
    <property type="project" value="TreeGrafter"/>
</dbReference>
<dbReference type="EMBL" id="HACG01027869">
    <property type="protein sequence ID" value="CEK74734.1"/>
    <property type="molecule type" value="Transcribed_RNA"/>
</dbReference>
<gene>
    <name evidence="6" type="primary">ORF92307</name>
</gene>
<dbReference type="PROSITE" id="PS50102">
    <property type="entry name" value="RRM"/>
    <property type="match status" value="1"/>
</dbReference>
<evidence type="ECO:0000256" key="3">
    <source>
        <dbReference type="PROSITE-ProRule" id="PRU00176"/>
    </source>
</evidence>
<dbReference type="Gene3D" id="3.30.70.330">
    <property type="match status" value="1"/>
</dbReference>
<dbReference type="GO" id="GO:0005654">
    <property type="term" value="C:nucleoplasm"/>
    <property type="evidence" value="ECO:0007669"/>
    <property type="project" value="TreeGrafter"/>
</dbReference>
<evidence type="ECO:0000256" key="1">
    <source>
        <dbReference type="ARBA" id="ARBA00004123"/>
    </source>
</evidence>
<dbReference type="PANTHER" id="PTHR48033">
    <property type="entry name" value="RNA-BINDING (RRM/RBD/RNP MOTIFS) FAMILY PROTEIN"/>
    <property type="match status" value="1"/>
</dbReference>
<protein>
    <recommendedName>
        <fullName evidence="5">RRM domain-containing protein</fullName>
    </recommendedName>
</protein>
<feature type="compositionally biased region" description="Basic and acidic residues" evidence="4">
    <location>
        <begin position="20"/>
        <end position="36"/>
    </location>
</feature>
<reference evidence="6" key="1">
    <citation type="submission" date="2014-12" db="EMBL/GenBank/DDBJ databases">
        <title>Insight into the proteome of Arion vulgaris.</title>
        <authorList>
            <person name="Aradska J."/>
            <person name="Bulat T."/>
            <person name="Smidak R."/>
            <person name="Sarate P."/>
            <person name="Gangsoo J."/>
            <person name="Sialana F."/>
            <person name="Bilban M."/>
            <person name="Lubec G."/>
        </authorList>
    </citation>
    <scope>NUCLEOTIDE SEQUENCE</scope>
    <source>
        <tissue evidence="6">Skin</tissue>
    </source>
</reference>
<dbReference type="InterPro" id="IPR035979">
    <property type="entry name" value="RBD_domain_sf"/>
</dbReference>
<name>A0A0B7A1C1_9EUPU</name>
<keyword evidence="3" id="KW-0694">RNA-binding</keyword>
<dbReference type="SMART" id="SM00360">
    <property type="entry name" value="RRM"/>
    <property type="match status" value="1"/>
</dbReference>
<dbReference type="SUPFAM" id="SSF54928">
    <property type="entry name" value="RNA-binding domain, RBD"/>
    <property type="match status" value="1"/>
</dbReference>
<dbReference type="PANTHER" id="PTHR48033:SF10">
    <property type="entry name" value="RNA-BINDING PROTEIN SQUID"/>
    <property type="match status" value="1"/>
</dbReference>
<keyword evidence="2" id="KW-0539">Nucleus</keyword>